<dbReference type="Proteomes" id="UP000437824">
    <property type="component" value="Unassembled WGS sequence"/>
</dbReference>
<organism evidence="1 2">
    <name type="scientific">Blautia luti DSM 14534 = JCM 17040</name>
    <dbReference type="NCBI Taxonomy" id="649762"/>
    <lineage>
        <taxon>Bacteria</taxon>
        <taxon>Bacillati</taxon>
        <taxon>Bacillota</taxon>
        <taxon>Clostridia</taxon>
        <taxon>Lachnospirales</taxon>
        <taxon>Lachnospiraceae</taxon>
        <taxon>Blautia</taxon>
    </lineage>
</organism>
<protein>
    <recommendedName>
        <fullName evidence="3">HD domain-containing protein</fullName>
    </recommendedName>
</protein>
<name>A0A844GMR3_9FIRM</name>
<proteinExistence type="predicted"/>
<dbReference type="AlphaFoldDB" id="A0A844GMR3"/>
<gene>
    <name evidence="1" type="ORF">GKZ57_12030</name>
</gene>
<evidence type="ECO:0008006" key="3">
    <source>
        <dbReference type="Google" id="ProtNLM"/>
    </source>
</evidence>
<comment type="caution">
    <text evidence="1">The sequence shown here is derived from an EMBL/GenBank/DDBJ whole genome shotgun (WGS) entry which is preliminary data.</text>
</comment>
<accession>A0A844GMR3</accession>
<dbReference type="Gene3D" id="1.10.3210.10">
    <property type="entry name" value="Hypothetical protein af1432"/>
    <property type="match status" value="1"/>
</dbReference>
<sequence>MSDCITTYTGRHIDPVNPDPDMICIEDIAHALSLICRGNGHVQTFFSVGQHCINCAREALARGCSDRMALACLLHDASECYLSDVPRPFKKTLAGYKRQEESLLNLIYEKYLGNLLTQEEKKQLKEIDDDMLWFDLTYLLNETQTTKKPLVHISIDYKVHPFEYTEKEYLELFHFLTQKAGR</sequence>
<evidence type="ECO:0000313" key="2">
    <source>
        <dbReference type="Proteomes" id="UP000437824"/>
    </source>
</evidence>
<dbReference type="SUPFAM" id="SSF109604">
    <property type="entry name" value="HD-domain/PDEase-like"/>
    <property type="match status" value="1"/>
</dbReference>
<dbReference type="EMBL" id="WMBC01000010">
    <property type="protein sequence ID" value="MTD61961.1"/>
    <property type="molecule type" value="Genomic_DNA"/>
</dbReference>
<reference evidence="1 2" key="1">
    <citation type="submission" date="2019-11" db="EMBL/GenBank/DDBJ databases">
        <title>Draft genome sequence of Blautia luti DSM 14534T, isolated from human stool.</title>
        <authorList>
            <person name="Ortiz R."/>
            <person name="Melis-Arcos F."/>
            <person name="Covarrubias P."/>
            <person name="Cardenas J.P."/>
            <person name="Perez-Donoso J."/>
            <person name="Almonacid D."/>
        </authorList>
    </citation>
    <scope>NUCLEOTIDE SEQUENCE [LARGE SCALE GENOMIC DNA]</scope>
    <source>
        <strain evidence="1 2">DSM 14534</strain>
    </source>
</reference>
<dbReference type="RefSeq" id="WP_154780627.1">
    <property type="nucleotide sequence ID" value="NZ_WMBC01000010.1"/>
</dbReference>
<evidence type="ECO:0000313" key="1">
    <source>
        <dbReference type="EMBL" id="MTD61961.1"/>
    </source>
</evidence>